<reference evidence="2" key="2">
    <citation type="submission" date="2022-01" db="EMBL/GenBank/DDBJ databases">
        <authorList>
            <person name="Yamashiro T."/>
            <person name="Shiraishi A."/>
            <person name="Satake H."/>
            <person name="Nakayama K."/>
        </authorList>
    </citation>
    <scope>NUCLEOTIDE SEQUENCE</scope>
</reference>
<proteinExistence type="predicted"/>
<gene>
    <name evidence="2" type="ORF">Tco_1123038</name>
</gene>
<keyword evidence="1" id="KW-0732">Signal</keyword>
<name>A0ABQ5J282_9ASTR</name>
<reference evidence="2" key="1">
    <citation type="journal article" date="2022" name="Int. J. Mol. Sci.">
        <title>Draft Genome of Tanacetum Coccineum: Genomic Comparison of Closely Related Tanacetum-Family Plants.</title>
        <authorList>
            <person name="Yamashiro T."/>
            <person name="Shiraishi A."/>
            <person name="Nakayama K."/>
            <person name="Satake H."/>
        </authorList>
    </citation>
    <scope>NUCLEOTIDE SEQUENCE</scope>
</reference>
<dbReference type="Proteomes" id="UP001151760">
    <property type="component" value="Unassembled WGS sequence"/>
</dbReference>
<feature type="chain" id="PRO_5046303937" evidence="1">
    <location>
        <begin position="25"/>
        <end position="148"/>
    </location>
</feature>
<protein>
    <submittedName>
        <fullName evidence="2">Uncharacterized protein</fullName>
    </submittedName>
</protein>
<organism evidence="2 3">
    <name type="scientific">Tanacetum coccineum</name>
    <dbReference type="NCBI Taxonomy" id="301880"/>
    <lineage>
        <taxon>Eukaryota</taxon>
        <taxon>Viridiplantae</taxon>
        <taxon>Streptophyta</taxon>
        <taxon>Embryophyta</taxon>
        <taxon>Tracheophyta</taxon>
        <taxon>Spermatophyta</taxon>
        <taxon>Magnoliopsida</taxon>
        <taxon>eudicotyledons</taxon>
        <taxon>Gunneridae</taxon>
        <taxon>Pentapetalae</taxon>
        <taxon>asterids</taxon>
        <taxon>campanulids</taxon>
        <taxon>Asterales</taxon>
        <taxon>Asteraceae</taxon>
        <taxon>Asteroideae</taxon>
        <taxon>Anthemideae</taxon>
        <taxon>Anthemidinae</taxon>
        <taxon>Tanacetum</taxon>
    </lineage>
</organism>
<keyword evidence="3" id="KW-1185">Reference proteome</keyword>
<comment type="caution">
    <text evidence="2">The sequence shown here is derived from an EMBL/GenBank/DDBJ whole genome shotgun (WGS) entry which is preliminary data.</text>
</comment>
<dbReference type="EMBL" id="BQNB010021456">
    <property type="protein sequence ID" value="GJU06608.1"/>
    <property type="molecule type" value="Genomic_DNA"/>
</dbReference>
<sequence>MSMWIISRGVVLLILLMEYKFQVGYNGFTSHVITTIATEYEVDKDTSQSKQNLQSSSMTCFISSTVSEVKRNNKTDEESKLEYKFQDQETQKTSSALEALWKTLFVLYLYLIGTFTGPGLDSLSISGTKILTPSILPWRGGSFNIIMW</sequence>
<accession>A0ABQ5J282</accession>
<evidence type="ECO:0000256" key="1">
    <source>
        <dbReference type="SAM" id="SignalP"/>
    </source>
</evidence>
<evidence type="ECO:0000313" key="3">
    <source>
        <dbReference type="Proteomes" id="UP001151760"/>
    </source>
</evidence>
<evidence type="ECO:0000313" key="2">
    <source>
        <dbReference type="EMBL" id="GJU06608.1"/>
    </source>
</evidence>
<feature type="signal peptide" evidence="1">
    <location>
        <begin position="1"/>
        <end position="24"/>
    </location>
</feature>